<feature type="transmembrane region" description="Helical" evidence="8">
    <location>
        <begin position="186"/>
        <end position="210"/>
    </location>
</feature>
<evidence type="ECO:0000256" key="5">
    <source>
        <dbReference type="ARBA" id="ARBA00022692"/>
    </source>
</evidence>
<evidence type="ECO:0000256" key="3">
    <source>
        <dbReference type="ARBA" id="ARBA00022676"/>
    </source>
</evidence>
<comment type="subcellular location">
    <subcellularLocation>
        <location evidence="1">Cell membrane</location>
        <topology evidence="1">Multi-pass membrane protein</topology>
    </subcellularLocation>
</comment>
<name>A0A1F4T844_UNCSA</name>
<evidence type="ECO:0000256" key="6">
    <source>
        <dbReference type="ARBA" id="ARBA00022989"/>
    </source>
</evidence>
<dbReference type="Pfam" id="PF13231">
    <property type="entry name" value="PMT_2"/>
    <property type="match status" value="1"/>
</dbReference>
<evidence type="ECO:0000313" key="11">
    <source>
        <dbReference type="Proteomes" id="UP000178602"/>
    </source>
</evidence>
<feature type="transmembrane region" description="Helical" evidence="8">
    <location>
        <begin position="261"/>
        <end position="283"/>
    </location>
</feature>
<dbReference type="EMBL" id="MEUG01000001">
    <property type="protein sequence ID" value="OGC28836.1"/>
    <property type="molecule type" value="Genomic_DNA"/>
</dbReference>
<evidence type="ECO:0000256" key="7">
    <source>
        <dbReference type="ARBA" id="ARBA00023136"/>
    </source>
</evidence>
<evidence type="ECO:0000256" key="2">
    <source>
        <dbReference type="ARBA" id="ARBA00022475"/>
    </source>
</evidence>
<sequence>MNLPLLLIAAITLLKLGMIRYFPLIGDEAYYWLWGQHLAFSYVDHPPMIAYLNRVLSTLFGNSELAIRLAALTIVLMVTYLVYLTARELFDRQTALKSALFFNLIPTFFGGGMFLVPQMLVFLFWSLSFYLLVRLIKSGNGKYWYYLGMAVGLGLLSDYVMALFIIATVVFFAIEKDQRFWFKRIEPYLGLCLSLGLFLPVIVWNFGLGFTPLFYWGGKMGAGPRIGDNLLNFFGLQTLLYTPPIFFGTIYLIFKAKNKLLAVLAGAVFLPFALISPIMNVGGHWPACAYFPAIAASGKLKRWAISVLIGFALLLNVGGFSYFLFFYPTPADLRGREFTINSQLPTYLKETTPKTGRTYYFANDLGILGLVAFHGQVRVNMAPGRLKQVDLWGIPELKKGDNIIYFAINEKELSDKLKPLFRRVWTEPQRRLFNKDADLPKLTQIFHAEGYKGGLVP</sequence>
<dbReference type="Proteomes" id="UP000178602">
    <property type="component" value="Unassembled WGS sequence"/>
</dbReference>
<dbReference type="GO" id="GO:0005886">
    <property type="term" value="C:plasma membrane"/>
    <property type="evidence" value="ECO:0007669"/>
    <property type="project" value="UniProtKB-SubCell"/>
</dbReference>
<evidence type="ECO:0000259" key="9">
    <source>
        <dbReference type="Pfam" id="PF13231"/>
    </source>
</evidence>
<feature type="transmembrane region" description="Helical" evidence="8">
    <location>
        <begin position="230"/>
        <end position="254"/>
    </location>
</feature>
<comment type="caution">
    <text evidence="10">The sequence shown here is derived from an EMBL/GenBank/DDBJ whole genome shotgun (WGS) entry which is preliminary data.</text>
</comment>
<accession>A0A1F4T844</accession>
<evidence type="ECO:0000313" key="10">
    <source>
        <dbReference type="EMBL" id="OGC28836.1"/>
    </source>
</evidence>
<keyword evidence="4" id="KW-0808">Transferase</keyword>
<evidence type="ECO:0000256" key="4">
    <source>
        <dbReference type="ARBA" id="ARBA00022679"/>
    </source>
</evidence>
<keyword evidence="3" id="KW-0328">Glycosyltransferase</keyword>
<evidence type="ECO:0000256" key="8">
    <source>
        <dbReference type="SAM" id="Phobius"/>
    </source>
</evidence>
<protein>
    <recommendedName>
        <fullName evidence="9">Glycosyltransferase RgtA/B/C/D-like domain-containing protein</fullName>
    </recommendedName>
</protein>
<feature type="transmembrane region" description="Helical" evidence="8">
    <location>
        <begin position="98"/>
        <end position="131"/>
    </location>
</feature>
<dbReference type="PANTHER" id="PTHR33908">
    <property type="entry name" value="MANNOSYLTRANSFERASE YKCB-RELATED"/>
    <property type="match status" value="1"/>
</dbReference>
<dbReference type="GO" id="GO:0009103">
    <property type="term" value="P:lipopolysaccharide biosynthetic process"/>
    <property type="evidence" value="ECO:0007669"/>
    <property type="project" value="UniProtKB-ARBA"/>
</dbReference>
<organism evidence="10 11">
    <name type="scientific">candidate division WOR-1 bacterium RIFOXYC12_FULL_54_18</name>
    <dbReference type="NCBI Taxonomy" id="1802584"/>
    <lineage>
        <taxon>Bacteria</taxon>
        <taxon>Bacillati</taxon>
        <taxon>Saganbacteria</taxon>
    </lineage>
</organism>
<feature type="transmembrane region" description="Helical" evidence="8">
    <location>
        <begin position="303"/>
        <end position="327"/>
    </location>
</feature>
<keyword evidence="6 8" id="KW-1133">Transmembrane helix</keyword>
<feature type="domain" description="Glycosyltransferase RgtA/B/C/D-like" evidence="9">
    <location>
        <begin position="44"/>
        <end position="204"/>
    </location>
</feature>
<keyword evidence="5 8" id="KW-0812">Transmembrane</keyword>
<dbReference type="InterPro" id="IPR050297">
    <property type="entry name" value="LipidA_mod_glycosyltrf_83"/>
</dbReference>
<dbReference type="InterPro" id="IPR038731">
    <property type="entry name" value="RgtA/B/C-like"/>
</dbReference>
<evidence type="ECO:0000256" key="1">
    <source>
        <dbReference type="ARBA" id="ARBA00004651"/>
    </source>
</evidence>
<feature type="transmembrane region" description="Helical" evidence="8">
    <location>
        <begin position="143"/>
        <end position="174"/>
    </location>
</feature>
<feature type="transmembrane region" description="Helical" evidence="8">
    <location>
        <begin position="65"/>
        <end position="86"/>
    </location>
</feature>
<dbReference type="PANTHER" id="PTHR33908:SF11">
    <property type="entry name" value="MEMBRANE PROTEIN"/>
    <property type="match status" value="1"/>
</dbReference>
<dbReference type="GO" id="GO:0016763">
    <property type="term" value="F:pentosyltransferase activity"/>
    <property type="evidence" value="ECO:0007669"/>
    <property type="project" value="TreeGrafter"/>
</dbReference>
<dbReference type="AlphaFoldDB" id="A0A1F4T844"/>
<reference evidence="10 11" key="1">
    <citation type="journal article" date="2016" name="Nat. Commun.">
        <title>Thousands of microbial genomes shed light on interconnected biogeochemical processes in an aquifer system.</title>
        <authorList>
            <person name="Anantharaman K."/>
            <person name="Brown C.T."/>
            <person name="Hug L.A."/>
            <person name="Sharon I."/>
            <person name="Castelle C.J."/>
            <person name="Probst A.J."/>
            <person name="Thomas B.C."/>
            <person name="Singh A."/>
            <person name="Wilkins M.J."/>
            <person name="Karaoz U."/>
            <person name="Brodie E.L."/>
            <person name="Williams K.H."/>
            <person name="Hubbard S.S."/>
            <person name="Banfield J.F."/>
        </authorList>
    </citation>
    <scope>NUCLEOTIDE SEQUENCE [LARGE SCALE GENOMIC DNA]</scope>
</reference>
<keyword evidence="7 8" id="KW-0472">Membrane</keyword>
<gene>
    <name evidence="10" type="ORF">A3K49_07825</name>
</gene>
<keyword evidence="2" id="KW-1003">Cell membrane</keyword>
<proteinExistence type="predicted"/>